<keyword evidence="2" id="KW-0472">Membrane</keyword>
<dbReference type="EMBL" id="PJNE01000001">
    <property type="protein sequence ID" value="PKW25683.1"/>
    <property type="molecule type" value="Genomic_DNA"/>
</dbReference>
<feature type="transmembrane region" description="Helical" evidence="2">
    <location>
        <begin position="122"/>
        <end position="140"/>
    </location>
</feature>
<dbReference type="InterPro" id="IPR038765">
    <property type="entry name" value="Papain-like_cys_pep_sf"/>
</dbReference>
<feature type="transmembrane region" description="Helical" evidence="2">
    <location>
        <begin position="608"/>
        <end position="631"/>
    </location>
</feature>
<organism evidence="4 5">
    <name type="scientific">Phycicoccus duodecadis</name>
    <dbReference type="NCBI Taxonomy" id="173053"/>
    <lineage>
        <taxon>Bacteria</taxon>
        <taxon>Bacillati</taxon>
        <taxon>Actinomycetota</taxon>
        <taxon>Actinomycetes</taxon>
        <taxon>Micrococcales</taxon>
        <taxon>Intrasporangiaceae</taxon>
        <taxon>Phycicoccus</taxon>
    </lineage>
</organism>
<keyword evidence="5" id="KW-1185">Reference proteome</keyword>
<protein>
    <submittedName>
        <fullName evidence="4">Transglutaminase superfamily protein</fullName>
    </submittedName>
</protein>
<feature type="region of interest" description="Disordered" evidence="1">
    <location>
        <begin position="553"/>
        <end position="598"/>
    </location>
</feature>
<dbReference type="RefSeq" id="WP_101394367.1">
    <property type="nucleotide sequence ID" value="NZ_PJNE01000001.1"/>
</dbReference>
<dbReference type="SMART" id="SM00460">
    <property type="entry name" value="TGc"/>
    <property type="match status" value="1"/>
</dbReference>
<dbReference type="Pfam" id="PF11992">
    <property type="entry name" value="TgpA_N"/>
    <property type="match status" value="1"/>
</dbReference>
<name>A0A2N3YFQ5_9MICO</name>
<proteinExistence type="predicted"/>
<dbReference type="PANTHER" id="PTHR42736">
    <property type="entry name" value="PROTEIN-GLUTAMINE GAMMA-GLUTAMYLTRANSFERASE"/>
    <property type="match status" value="1"/>
</dbReference>
<evidence type="ECO:0000256" key="2">
    <source>
        <dbReference type="SAM" id="Phobius"/>
    </source>
</evidence>
<dbReference type="InterPro" id="IPR002931">
    <property type="entry name" value="Transglutaminase-like"/>
</dbReference>
<feature type="compositionally biased region" description="Low complexity" evidence="1">
    <location>
        <begin position="560"/>
        <end position="579"/>
    </location>
</feature>
<gene>
    <name evidence="4" type="ORF">ATL31_0481</name>
</gene>
<dbReference type="OrthoDB" id="9804023at2"/>
<feature type="transmembrane region" description="Helical" evidence="2">
    <location>
        <begin position="60"/>
        <end position="78"/>
    </location>
</feature>
<sequence length="771" mass="80516">MSRVRGVDVALAALAALVVTLPLSDLFTPTAAWARPSILLVLAVALSGIGMRALTAVRPLVVAGQALVLLEAAALLHGQGHLARGILPTPDTARAAGVLFGEAYRTVTQYSAPAPADRGTTLAISVFVGLAALAVDAIAVTYRSPALAGIPLLAAFLAAATNTTAGLAAWLVVPPGLLWLAMVGRQGVGALRAWGGTVEVGSTRPTDPAGSFATVARSVGVLALGAAVVLPGLVPHLPPTFLAEGLARGDRGTGGGGTVRLSTSIDIARDLAERSTDPVLVYRTTADDPEPLRVGLLDTYQGGRWLSSSDATFVPVDGQLPGSTAGPEVARTTERIEVTSSGIGLPQVALPANAIGAPFPAGSWRLDANGVVQLTAPVGSYTVDYQALTPTADQFAGTPTGDVVQADLRVDRQAERAVTALLGRITEGGQTPLEKAVAIQAHLRSSEYTYSEDLVDETAAGQRSEEPLVRFLDTKRGYCVQFSTAMIMLAREAGIPARMAVGFLPGQVDGDERVVRADDAHAWPELYFPQLGWMRFEPTPGVRSGIAPAYTTRQSAPEGSALPVPTPSASASSGTATRPQGDVTADTPQGPSTGSTSSGVLDAVARHWATVLGVLGVLLLAALTPFGAWLARRRAQRRARDDAERVEAEWQSLLLRLGDIGLVPGDGSTPRQASRELGRAAYLSPEEDAALGRVVATLERARYARPGADLPDVADDARTVWRAALGRRRRADRARALLLPEEGRRHWLSVLRVPGQRSGAESPDDEDAPVR</sequence>
<evidence type="ECO:0000256" key="1">
    <source>
        <dbReference type="SAM" id="MobiDB-lite"/>
    </source>
</evidence>
<dbReference type="InterPro" id="IPR021878">
    <property type="entry name" value="TgpA_N"/>
</dbReference>
<evidence type="ECO:0000313" key="4">
    <source>
        <dbReference type="EMBL" id="PKW25683.1"/>
    </source>
</evidence>
<evidence type="ECO:0000259" key="3">
    <source>
        <dbReference type="SMART" id="SM00460"/>
    </source>
</evidence>
<feature type="domain" description="Transglutaminase-like" evidence="3">
    <location>
        <begin position="471"/>
        <end position="540"/>
    </location>
</feature>
<keyword evidence="2" id="KW-0812">Transmembrane</keyword>
<dbReference type="InterPro" id="IPR052901">
    <property type="entry name" value="Bact_TGase-like"/>
</dbReference>
<dbReference type="Proteomes" id="UP000233781">
    <property type="component" value="Unassembled WGS sequence"/>
</dbReference>
<dbReference type="SUPFAM" id="SSF54001">
    <property type="entry name" value="Cysteine proteinases"/>
    <property type="match status" value="1"/>
</dbReference>
<keyword evidence="2" id="KW-1133">Transmembrane helix</keyword>
<reference evidence="4 5" key="1">
    <citation type="submission" date="2017-12" db="EMBL/GenBank/DDBJ databases">
        <title>Sequencing the genomes of 1000 Actinobacteria strains.</title>
        <authorList>
            <person name="Klenk H.-P."/>
        </authorList>
    </citation>
    <scope>NUCLEOTIDE SEQUENCE [LARGE SCALE GENOMIC DNA]</scope>
    <source>
        <strain evidence="4 5">DSM 12806</strain>
    </source>
</reference>
<dbReference type="PANTHER" id="PTHR42736:SF1">
    <property type="entry name" value="PROTEIN-GLUTAMINE GAMMA-GLUTAMYLTRANSFERASE"/>
    <property type="match status" value="1"/>
</dbReference>
<feature type="transmembrane region" description="Helical" evidence="2">
    <location>
        <begin position="36"/>
        <end position="53"/>
    </location>
</feature>
<accession>A0A2N3YFQ5</accession>
<evidence type="ECO:0000313" key="5">
    <source>
        <dbReference type="Proteomes" id="UP000233781"/>
    </source>
</evidence>
<feature type="transmembrane region" description="Helical" evidence="2">
    <location>
        <begin position="152"/>
        <end position="173"/>
    </location>
</feature>
<feature type="compositionally biased region" description="Low complexity" evidence="1">
    <location>
        <begin position="587"/>
        <end position="598"/>
    </location>
</feature>
<dbReference type="Gene3D" id="3.10.620.30">
    <property type="match status" value="1"/>
</dbReference>
<comment type="caution">
    <text evidence="4">The sequence shown here is derived from an EMBL/GenBank/DDBJ whole genome shotgun (WGS) entry which is preliminary data.</text>
</comment>
<dbReference type="AlphaFoldDB" id="A0A2N3YFQ5"/>
<dbReference type="Pfam" id="PF01841">
    <property type="entry name" value="Transglut_core"/>
    <property type="match status" value="1"/>
</dbReference>